<reference evidence="10" key="1">
    <citation type="submission" date="2018-02" db="EMBL/GenBank/DDBJ databases">
        <title>Rhizophora mucronata_Transcriptome.</title>
        <authorList>
            <person name="Meera S.P."/>
            <person name="Sreeshan A."/>
            <person name="Augustine A."/>
        </authorList>
    </citation>
    <scope>NUCLEOTIDE SEQUENCE</scope>
    <source>
        <tissue evidence="10">Leaf</tissue>
    </source>
</reference>
<dbReference type="PANTHER" id="PTHR31352:SF58">
    <property type="entry name" value="BETA-AMYLASE 2, CHLOROPLASTIC"/>
    <property type="match status" value="1"/>
</dbReference>
<dbReference type="InterPro" id="IPR018238">
    <property type="entry name" value="Glyco_hydro_14_CS"/>
</dbReference>
<dbReference type="EMBL" id="GGEC01025024">
    <property type="protein sequence ID" value="MBX05508.1"/>
    <property type="molecule type" value="Transcribed_RNA"/>
</dbReference>
<feature type="region of interest" description="Disordered" evidence="9">
    <location>
        <begin position="76"/>
        <end position="100"/>
    </location>
</feature>
<proteinExistence type="inferred from homology"/>
<dbReference type="Gene3D" id="3.20.20.80">
    <property type="entry name" value="Glycosidases"/>
    <property type="match status" value="1"/>
</dbReference>
<dbReference type="PRINTS" id="PR00750">
    <property type="entry name" value="BETAAMYLASE"/>
</dbReference>
<dbReference type="Pfam" id="PF01373">
    <property type="entry name" value="Glyco_hydro_14"/>
    <property type="match status" value="1"/>
</dbReference>
<evidence type="ECO:0000256" key="9">
    <source>
        <dbReference type="SAM" id="MobiDB-lite"/>
    </source>
</evidence>
<keyword evidence="6 8" id="KW-0326">Glycosidase</keyword>
<organism evidence="10">
    <name type="scientific">Rhizophora mucronata</name>
    <name type="common">Asiatic mangrove</name>
    <dbReference type="NCBI Taxonomy" id="61149"/>
    <lineage>
        <taxon>Eukaryota</taxon>
        <taxon>Viridiplantae</taxon>
        <taxon>Streptophyta</taxon>
        <taxon>Embryophyta</taxon>
        <taxon>Tracheophyta</taxon>
        <taxon>Spermatophyta</taxon>
        <taxon>Magnoliopsida</taxon>
        <taxon>eudicotyledons</taxon>
        <taxon>Gunneridae</taxon>
        <taxon>Pentapetalae</taxon>
        <taxon>rosids</taxon>
        <taxon>fabids</taxon>
        <taxon>Malpighiales</taxon>
        <taxon>Rhizophoraceae</taxon>
        <taxon>Rhizophora</taxon>
    </lineage>
</organism>
<protein>
    <recommendedName>
        <fullName evidence="3 8">Beta-amylase</fullName>
        <ecNumber evidence="3 8">3.2.1.2</ecNumber>
    </recommendedName>
</protein>
<evidence type="ECO:0000256" key="4">
    <source>
        <dbReference type="ARBA" id="ARBA00022801"/>
    </source>
</evidence>
<evidence type="ECO:0000256" key="8">
    <source>
        <dbReference type="RuleBase" id="RU000509"/>
    </source>
</evidence>
<name>A0A2P2KIF5_RHIMU</name>
<dbReference type="SUPFAM" id="SSF51445">
    <property type="entry name" value="(Trans)glycosidases"/>
    <property type="match status" value="1"/>
</dbReference>
<dbReference type="PROSITE" id="PS00506">
    <property type="entry name" value="BETA_AMYLASE_1"/>
    <property type="match status" value="1"/>
</dbReference>
<dbReference type="GO" id="GO:0016161">
    <property type="term" value="F:beta-amylase activity"/>
    <property type="evidence" value="ECO:0007669"/>
    <property type="project" value="UniProtKB-EC"/>
</dbReference>
<comment type="similarity">
    <text evidence="2 8">Belongs to the glycosyl hydrolase 14 family.</text>
</comment>
<dbReference type="InterPro" id="IPR017853">
    <property type="entry name" value="GH"/>
</dbReference>
<dbReference type="EC" id="3.2.1.2" evidence="3 8"/>
<dbReference type="GO" id="GO:0000272">
    <property type="term" value="P:polysaccharide catabolic process"/>
    <property type="evidence" value="ECO:0007669"/>
    <property type="project" value="UniProtKB-KW"/>
</dbReference>
<dbReference type="PANTHER" id="PTHR31352">
    <property type="entry name" value="BETA-AMYLASE 1, CHLOROPLASTIC"/>
    <property type="match status" value="1"/>
</dbReference>
<dbReference type="AlphaFoldDB" id="A0A2P2KIF5"/>
<evidence type="ECO:0000256" key="3">
    <source>
        <dbReference type="ARBA" id="ARBA00012594"/>
    </source>
</evidence>
<dbReference type="InterPro" id="IPR001554">
    <property type="entry name" value="Glyco_hydro_14"/>
</dbReference>
<evidence type="ECO:0000256" key="5">
    <source>
        <dbReference type="ARBA" id="ARBA00023277"/>
    </source>
</evidence>
<evidence type="ECO:0000256" key="7">
    <source>
        <dbReference type="ARBA" id="ARBA00023326"/>
    </source>
</evidence>
<keyword evidence="7 8" id="KW-0624">Polysaccharide degradation</keyword>
<evidence type="ECO:0000256" key="1">
    <source>
        <dbReference type="ARBA" id="ARBA00000546"/>
    </source>
</evidence>
<evidence type="ECO:0000256" key="2">
    <source>
        <dbReference type="ARBA" id="ARBA00005652"/>
    </source>
</evidence>
<keyword evidence="4 8" id="KW-0378">Hydrolase</keyword>
<sequence>MAISSIQPLHGDIATNNATAASSFPHTRLFWPPTTASCEFRGPWKRYLRRFGSRLVSFGGRSRNLAAVPTGDRVEAAADHPSLGDSQDSNGIDDKRKQEEDAHLELQERDFTGTAYVPVYVMLPLGIIDMNCDLVDPKGLVNDLKVLKSANIDGVMIDCWWGIVEANVPQVYNWKGYKMLFQIVCDLKLKLQVVMSFHECGGNVGDDVNIPLPHWVTEIGQRNPDIHFTDRNGRSNTECLTWELIRNGFLGAGLLLRFTLTT</sequence>
<accession>A0A2P2KIF5</accession>
<comment type="catalytic activity">
    <reaction evidence="1 8">
        <text>Hydrolysis of (1-&gt;4)-alpha-D-glucosidic linkages in polysaccharides so as to remove successive maltose units from the non-reducing ends of the chains.</text>
        <dbReference type="EC" id="3.2.1.2"/>
    </reaction>
</comment>
<keyword evidence="5 8" id="KW-0119">Carbohydrate metabolism</keyword>
<evidence type="ECO:0000256" key="6">
    <source>
        <dbReference type="ARBA" id="ARBA00023295"/>
    </source>
</evidence>
<evidence type="ECO:0000313" key="10">
    <source>
        <dbReference type="EMBL" id="MBX05508.1"/>
    </source>
</evidence>